<dbReference type="SUPFAM" id="SSF53335">
    <property type="entry name" value="S-adenosyl-L-methionine-dependent methyltransferases"/>
    <property type="match status" value="1"/>
</dbReference>
<keyword evidence="4" id="KW-0949">S-adenosyl-L-methionine</keyword>
<dbReference type="CDD" id="cd02440">
    <property type="entry name" value="AdoMet_MTases"/>
    <property type="match status" value="1"/>
</dbReference>
<keyword evidence="7" id="KW-1185">Reference proteome</keyword>
<dbReference type="EMBL" id="CP120863">
    <property type="protein sequence ID" value="WFE90346.1"/>
    <property type="molecule type" value="Genomic_DNA"/>
</dbReference>
<evidence type="ECO:0000256" key="5">
    <source>
        <dbReference type="ARBA" id="ARBA00023098"/>
    </source>
</evidence>
<dbReference type="InterPro" id="IPR029063">
    <property type="entry name" value="SAM-dependent_MTases_sf"/>
</dbReference>
<sequence length="404" mass="45942">MRLLSGLLRSFIKRGRMRVYDAGGALHEFGSGEDGPTVTIRLHDKKLHRSLFLNPELAAGEAYMDGSLTMEEGSTCYDFMFLFSINRAPLGAHPVQGLLRKGWKAFRRRHQQNSVERAKTQARHHYDLSTELYRLFLDEGLNYSCAYYTSPDESLENAQAAKLTHLVAKLDLEPDMEVLEIGGGWGSLAIRMAEAGARVTSLNVSPEQVKIAEERVRAAGLEDRVTFVLKDYREFEGQFDRVISVGMMEHVGIGHLDDYFGKIRSCLTDRGYAVIHSIGRMTPPGTTGPFIRKYIFPGGYVPALSEVFASTERLGLWVCDAEILRLHYYYTIRDWRRRFEAQRIPAAALYDEAFCRMWEFYLCAVELGFLHGSNMVFQLLLSKERDAVPIIRDFIVDNERALNG</sequence>
<evidence type="ECO:0000256" key="2">
    <source>
        <dbReference type="ARBA" id="ARBA00022603"/>
    </source>
</evidence>
<evidence type="ECO:0000256" key="1">
    <source>
        <dbReference type="ARBA" id="ARBA00010815"/>
    </source>
</evidence>
<comment type="similarity">
    <text evidence="1">Belongs to the CFA/CMAS family.</text>
</comment>
<dbReference type="Proteomes" id="UP001209803">
    <property type="component" value="Chromosome"/>
</dbReference>
<dbReference type="PANTHER" id="PTHR43667:SF1">
    <property type="entry name" value="CYCLOPROPANE-FATTY-ACYL-PHOSPHOLIPID SYNTHASE"/>
    <property type="match status" value="1"/>
</dbReference>
<keyword evidence="3" id="KW-0808">Transferase</keyword>
<evidence type="ECO:0000313" key="7">
    <source>
        <dbReference type="Proteomes" id="UP001209803"/>
    </source>
</evidence>
<dbReference type="InterPro" id="IPR050723">
    <property type="entry name" value="CFA/CMAS"/>
</dbReference>
<protein>
    <submittedName>
        <fullName evidence="6">Cyclopropane-fatty-acyl-phospholipid synthase</fullName>
    </submittedName>
</protein>
<evidence type="ECO:0000313" key="6">
    <source>
        <dbReference type="EMBL" id="WFE90346.1"/>
    </source>
</evidence>
<gene>
    <name evidence="6" type="ORF">K1718_03060</name>
</gene>
<keyword evidence="2" id="KW-0489">Methyltransferase</keyword>
<reference evidence="6 7" key="1">
    <citation type="submission" date="2023-03" db="EMBL/GenBank/DDBJ databases">
        <title>Roseibium porphyridii sp. nov. and Roseibium rhodosorbium sp. nov. isolated from marine algae, Porphyridium cruentum and Rhodosorus marinus, respectively.</title>
        <authorList>
            <person name="Lee M.W."/>
            <person name="Choi B.J."/>
            <person name="Lee J.K."/>
            <person name="Choi D.G."/>
            <person name="Baek J.H."/>
            <person name="Bayburt H."/>
            <person name="Kim J.M."/>
            <person name="Han D.M."/>
            <person name="Kim K.H."/>
            <person name="Jeon C.O."/>
        </authorList>
    </citation>
    <scope>NUCLEOTIDE SEQUENCE [LARGE SCALE GENOMIC DNA]</scope>
    <source>
        <strain evidence="6 7">KMA01</strain>
    </source>
</reference>
<dbReference type="Pfam" id="PF02353">
    <property type="entry name" value="CMAS"/>
    <property type="match status" value="1"/>
</dbReference>
<evidence type="ECO:0000256" key="3">
    <source>
        <dbReference type="ARBA" id="ARBA00022679"/>
    </source>
</evidence>
<accession>A0ABY8F4R1</accession>
<name>A0ABY8F4R1_9HYPH</name>
<dbReference type="RefSeq" id="WP_265679789.1">
    <property type="nucleotide sequence ID" value="NZ_CP120863.1"/>
</dbReference>
<dbReference type="PANTHER" id="PTHR43667">
    <property type="entry name" value="CYCLOPROPANE-FATTY-ACYL-PHOSPHOLIPID SYNTHASE"/>
    <property type="match status" value="1"/>
</dbReference>
<dbReference type="PIRSF" id="PIRSF003085">
    <property type="entry name" value="CMAS"/>
    <property type="match status" value="1"/>
</dbReference>
<proteinExistence type="inferred from homology"/>
<dbReference type="InterPro" id="IPR003333">
    <property type="entry name" value="CMAS"/>
</dbReference>
<evidence type="ECO:0000256" key="4">
    <source>
        <dbReference type="ARBA" id="ARBA00022691"/>
    </source>
</evidence>
<keyword evidence="5" id="KW-0443">Lipid metabolism</keyword>
<organism evidence="6 7">
    <name type="scientific">Roseibium porphyridii</name>
    <dbReference type="NCBI Taxonomy" id="2866279"/>
    <lineage>
        <taxon>Bacteria</taxon>
        <taxon>Pseudomonadati</taxon>
        <taxon>Pseudomonadota</taxon>
        <taxon>Alphaproteobacteria</taxon>
        <taxon>Hyphomicrobiales</taxon>
        <taxon>Stappiaceae</taxon>
        <taxon>Roseibium</taxon>
    </lineage>
</organism>
<dbReference type="Gene3D" id="3.40.50.150">
    <property type="entry name" value="Vaccinia Virus protein VP39"/>
    <property type="match status" value="1"/>
</dbReference>